<dbReference type="InterPro" id="IPR027383">
    <property type="entry name" value="Znf_put"/>
</dbReference>
<evidence type="ECO:0000313" key="4">
    <source>
        <dbReference type="EMBL" id="MDX8033027.1"/>
    </source>
</evidence>
<evidence type="ECO:0000313" key="5">
    <source>
        <dbReference type="Proteomes" id="UP001285521"/>
    </source>
</evidence>
<name>A0ABU4T4Y0_9PSEU</name>
<organism evidence="4 5">
    <name type="scientific">Lentzea miocenica</name>
    <dbReference type="NCBI Taxonomy" id="3095431"/>
    <lineage>
        <taxon>Bacteria</taxon>
        <taxon>Bacillati</taxon>
        <taxon>Actinomycetota</taxon>
        <taxon>Actinomycetes</taxon>
        <taxon>Pseudonocardiales</taxon>
        <taxon>Pseudonocardiaceae</taxon>
        <taxon>Lentzea</taxon>
    </lineage>
</organism>
<dbReference type="Proteomes" id="UP001285521">
    <property type="component" value="Unassembled WGS sequence"/>
</dbReference>
<dbReference type="InterPro" id="IPR041916">
    <property type="entry name" value="Anti_sigma_zinc_sf"/>
</dbReference>
<sequence length="76" mass="8626">MDCVDFVELVTEFLDGALPEGDERRFIEHLAECSGCENYLDQFRQTITAAGELTQDDISPAAKQQLLDAFRGWRQT</sequence>
<dbReference type="Pfam" id="PF13490">
    <property type="entry name" value="zf-HC2"/>
    <property type="match status" value="1"/>
</dbReference>
<evidence type="ECO:0000256" key="2">
    <source>
        <dbReference type="ARBA" id="ARBA00023163"/>
    </source>
</evidence>
<dbReference type="Gene3D" id="1.10.10.1320">
    <property type="entry name" value="Anti-sigma factor, zinc-finger domain"/>
    <property type="match status" value="1"/>
</dbReference>
<accession>A0ABU4T4Y0</accession>
<evidence type="ECO:0000256" key="1">
    <source>
        <dbReference type="ARBA" id="ARBA00023015"/>
    </source>
</evidence>
<dbReference type="EMBL" id="JAXAVW010000018">
    <property type="protein sequence ID" value="MDX8033027.1"/>
    <property type="molecule type" value="Genomic_DNA"/>
</dbReference>
<evidence type="ECO:0000259" key="3">
    <source>
        <dbReference type="Pfam" id="PF13490"/>
    </source>
</evidence>
<keyword evidence="1" id="KW-0805">Transcription regulation</keyword>
<reference evidence="4 5" key="2">
    <citation type="submission" date="2023-11" db="EMBL/GenBank/DDBJ databases">
        <authorList>
            <person name="Lara A.C."/>
            <person name="Chronakova A."/>
        </authorList>
    </citation>
    <scope>NUCLEOTIDE SEQUENCE [LARGE SCALE GENOMIC DNA]</scope>
    <source>
        <strain evidence="4 5">BCCO 10_0856</strain>
    </source>
</reference>
<feature type="domain" description="Putative zinc-finger" evidence="3">
    <location>
        <begin position="3"/>
        <end position="36"/>
    </location>
</feature>
<reference evidence="4 5" key="1">
    <citation type="submission" date="2023-11" db="EMBL/GenBank/DDBJ databases">
        <title>Lentzea sokolovensis, sp. nov., Lentzea kristufkii, sp. nov., and Lentzea miocenensis, sp. nov., rare actinobacteria from Sokolov Coal Basin, Miocene lacustrine sediment, Czech Republic.</title>
        <authorList>
            <person name="Lara A."/>
            <person name="Kotroba L."/>
            <person name="Nouioui I."/>
            <person name="Neumann-Schaal M."/>
            <person name="Mast Y."/>
            <person name="Chronakova A."/>
        </authorList>
    </citation>
    <scope>NUCLEOTIDE SEQUENCE [LARGE SCALE GENOMIC DNA]</scope>
    <source>
        <strain evidence="4 5">BCCO 10_0856</strain>
    </source>
</reference>
<comment type="caution">
    <text evidence="4">The sequence shown here is derived from an EMBL/GenBank/DDBJ whole genome shotgun (WGS) entry which is preliminary data.</text>
</comment>
<gene>
    <name evidence="4" type="ORF">SK803_22655</name>
</gene>
<protein>
    <submittedName>
        <fullName evidence="4">Zf-HC2 domain-containing protein</fullName>
    </submittedName>
</protein>
<dbReference type="RefSeq" id="WP_319968055.1">
    <property type="nucleotide sequence ID" value="NZ_JAXAVW010000018.1"/>
</dbReference>
<keyword evidence="2" id="KW-0804">Transcription</keyword>
<proteinExistence type="predicted"/>
<keyword evidence="5" id="KW-1185">Reference proteome</keyword>